<keyword evidence="1" id="KW-1133">Transmembrane helix</keyword>
<name>A0A172TUX2_9BACT</name>
<dbReference type="GO" id="GO:0140359">
    <property type="term" value="F:ABC-type transporter activity"/>
    <property type="evidence" value="ECO:0007669"/>
    <property type="project" value="InterPro"/>
</dbReference>
<keyword evidence="1" id="KW-0472">Membrane</keyword>
<dbReference type="OrthoDB" id="1068411at2"/>
<feature type="transmembrane region" description="Helical" evidence="1">
    <location>
        <begin position="86"/>
        <end position="112"/>
    </location>
</feature>
<evidence type="ECO:0000256" key="1">
    <source>
        <dbReference type="SAM" id="Phobius"/>
    </source>
</evidence>
<sequence>MVLKISKYVLYDVLRSKVAIAYTLFLFLVSFSLFQMEENAGKAILSLLTIVLIVVPLVSLVFSTIQWYNSYEFIELMLTQPINRRVVLLSEYIGIAFSLGVAFLIGVGVPVLMYHFDAIGIALLAVGLLLTLVFTSIAFLASVKSRDKARGIGAALLLWFYFAIIYDGLVLLLLFTFTDYPLEKAALVLSSLNPIDLGRIFLMLQLDVSALMGYTGATYKDFFGSGFGMLYTLGVLLVWMMIPLWLALRSFKRKDI</sequence>
<accession>A0A172TUX2</accession>
<evidence type="ECO:0000313" key="3">
    <source>
        <dbReference type="Proteomes" id="UP000077177"/>
    </source>
</evidence>
<dbReference type="AlphaFoldDB" id="A0A172TUX2"/>
<gene>
    <name evidence="2" type="ORF">SY85_10590</name>
</gene>
<keyword evidence="1" id="KW-0812">Transmembrane</keyword>
<dbReference type="GO" id="GO:0005886">
    <property type="term" value="C:plasma membrane"/>
    <property type="evidence" value="ECO:0007669"/>
    <property type="project" value="UniProtKB-SubCell"/>
</dbReference>
<dbReference type="Pfam" id="PF12679">
    <property type="entry name" value="ABC2_membrane_2"/>
    <property type="match status" value="1"/>
</dbReference>
<feature type="transmembrane region" description="Helical" evidence="1">
    <location>
        <begin position="155"/>
        <end position="177"/>
    </location>
</feature>
<feature type="transmembrane region" description="Helical" evidence="1">
    <location>
        <begin position="43"/>
        <end position="65"/>
    </location>
</feature>
<reference evidence="3" key="1">
    <citation type="submission" date="2015-01" db="EMBL/GenBank/DDBJ databases">
        <title>Flavisolibacter sp./LCS9/ whole genome sequencing.</title>
        <authorList>
            <person name="Kim M.K."/>
            <person name="Srinivasan S."/>
            <person name="Lee J.-J."/>
        </authorList>
    </citation>
    <scope>NUCLEOTIDE SEQUENCE [LARGE SCALE GENOMIC DNA]</scope>
    <source>
        <strain evidence="3">LCS9</strain>
    </source>
</reference>
<feature type="transmembrane region" description="Helical" evidence="1">
    <location>
        <begin position="118"/>
        <end position="143"/>
    </location>
</feature>
<dbReference type="KEGG" id="fla:SY85_10590"/>
<protein>
    <submittedName>
        <fullName evidence="2">Nitrous oxide reductase</fullName>
    </submittedName>
</protein>
<dbReference type="PATRIC" id="fig|1492898.3.peg.2279"/>
<organism evidence="2 3">
    <name type="scientific">Flavisolibacter tropicus</name>
    <dbReference type="NCBI Taxonomy" id="1492898"/>
    <lineage>
        <taxon>Bacteria</taxon>
        <taxon>Pseudomonadati</taxon>
        <taxon>Bacteroidota</taxon>
        <taxon>Chitinophagia</taxon>
        <taxon>Chitinophagales</taxon>
        <taxon>Chitinophagaceae</taxon>
        <taxon>Flavisolibacter</taxon>
    </lineage>
</organism>
<feature type="transmembrane region" description="Helical" evidence="1">
    <location>
        <begin position="20"/>
        <end position="37"/>
    </location>
</feature>
<reference evidence="2 3" key="2">
    <citation type="journal article" date="2016" name="Int. J. Syst. Evol. Microbiol.">
        <title>Flavisolibacter tropicus sp. nov., isolated from tropical soil.</title>
        <authorList>
            <person name="Lee J.J."/>
            <person name="Kang M.S."/>
            <person name="Kim G.S."/>
            <person name="Lee C.S."/>
            <person name="Lim S."/>
            <person name="Lee J."/>
            <person name="Roh S.H."/>
            <person name="Kang H."/>
            <person name="Ha J.M."/>
            <person name="Bae S."/>
            <person name="Jung H.Y."/>
            <person name="Kim M.K."/>
        </authorList>
    </citation>
    <scope>NUCLEOTIDE SEQUENCE [LARGE SCALE GENOMIC DNA]</scope>
    <source>
        <strain evidence="2 3">LCS9</strain>
    </source>
</reference>
<keyword evidence="3" id="KW-1185">Reference proteome</keyword>
<evidence type="ECO:0000313" key="2">
    <source>
        <dbReference type="EMBL" id="ANE50885.1"/>
    </source>
</evidence>
<dbReference type="STRING" id="1492898.SY85_10590"/>
<proteinExistence type="predicted"/>
<dbReference type="EMBL" id="CP011390">
    <property type="protein sequence ID" value="ANE50885.1"/>
    <property type="molecule type" value="Genomic_DNA"/>
</dbReference>
<dbReference type="Proteomes" id="UP000077177">
    <property type="component" value="Chromosome"/>
</dbReference>
<dbReference type="RefSeq" id="WP_066404310.1">
    <property type="nucleotide sequence ID" value="NZ_CP011390.1"/>
</dbReference>
<feature type="transmembrane region" description="Helical" evidence="1">
    <location>
        <begin position="229"/>
        <end position="248"/>
    </location>
</feature>